<name>A0A077PE37_XENBV</name>
<feature type="transmembrane region" description="Helical" evidence="1">
    <location>
        <begin position="355"/>
        <end position="374"/>
    </location>
</feature>
<feature type="transmembrane region" description="Helical" evidence="1">
    <location>
        <begin position="118"/>
        <end position="138"/>
    </location>
</feature>
<dbReference type="HOGENOM" id="CLU_686862_0_0_6"/>
<keyword evidence="1" id="KW-0812">Transmembrane</keyword>
<organism evidence="2">
    <name type="scientific">Xenorhabdus bovienii str. kraussei Becker Underwood</name>
    <dbReference type="NCBI Taxonomy" id="1398204"/>
    <lineage>
        <taxon>Bacteria</taxon>
        <taxon>Pseudomonadati</taxon>
        <taxon>Pseudomonadota</taxon>
        <taxon>Gammaproteobacteria</taxon>
        <taxon>Enterobacterales</taxon>
        <taxon>Morganellaceae</taxon>
        <taxon>Xenorhabdus</taxon>
    </lineage>
</organism>
<dbReference type="AlphaFoldDB" id="A0A077PE37"/>
<feature type="transmembrane region" description="Helical" evidence="1">
    <location>
        <begin position="265"/>
        <end position="287"/>
    </location>
</feature>
<accession>A0A077PE37</accession>
<proteinExistence type="predicted"/>
<dbReference type="RefSeq" id="WP_038194708.1">
    <property type="nucleotide sequence ID" value="NZ_CAWLXS010000122.1"/>
</dbReference>
<reference evidence="2" key="1">
    <citation type="submission" date="2013-07" db="EMBL/GenBank/DDBJ databases">
        <title>Sub-species coevolution in mutualistic symbiosis.</title>
        <authorList>
            <person name="Murfin K."/>
            <person name="Klassen J."/>
            <person name="Lee M."/>
            <person name="Forst S."/>
            <person name="Stock P."/>
            <person name="Goodrich-Blair H."/>
        </authorList>
    </citation>
    <scope>NUCLEOTIDE SEQUENCE [LARGE SCALE GENOMIC DNA]</scope>
    <source>
        <strain evidence="2">Kraussei Becker Underwood</strain>
    </source>
</reference>
<gene>
    <name evidence="2" type="ORF">XBKB1_1240052</name>
</gene>
<sequence>MNSILTNHHFRKIIKLYQNIDNKAKNNDSSLIDDPNFVRLKDRVDIRHSAEANILLALFPILIFVSYVILVTVFYGFYLSSDAAGFRRSASMFILSIIFLSTFYGYRGNLFALKTLNILNTLSIISAIAILLLDYFIYYMNHEWYLLTIVFFNFFSNRVIINSSVFSQAMTETLWFKTKNYVLRRQLVGIIEGDTDTIESQKNSPKTPIFNMFWQYSVLNTNLNTTLKESDKLNQRVEKNDRTLLAEKRLNKYQHLLNFGVSKNALFMTLFAIILLAKAYVMAIFMLASGLDNENGIPVAFFSVVVAVIFVSLSILLTHRGISLGFKMLILARYLFIVLLASLIGLKFVTGILDYSNVSLCIIVVNFLLVFFMLNTQYYSNYLKELHCFLAWHKMNGKNSE</sequence>
<keyword evidence="1" id="KW-0472">Membrane</keyword>
<dbReference type="Proteomes" id="UP000028493">
    <property type="component" value="Unassembled WGS sequence"/>
</dbReference>
<feature type="transmembrane region" description="Helical" evidence="1">
    <location>
        <begin position="330"/>
        <end position="349"/>
    </location>
</feature>
<feature type="transmembrane region" description="Helical" evidence="1">
    <location>
        <begin position="299"/>
        <end position="318"/>
    </location>
</feature>
<protein>
    <submittedName>
        <fullName evidence="2">Uncharacterized protein</fullName>
    </submittedName>
</protein>
<evidence type="ECO:0000313" key="2">
    <source>
        <dbReference type="EMBL" id="CDH22615.1"/>
    </source>
</evidence>
<comment type="caution">
    <text evidence="2">The sequence shown here is derived from an EMBL/GenBank/DDBJ whole genome shotgun (WGS) entry which is preliminary data.</text>
</comment>
<feature type="transmembrane region" description="Helical" evidence="1">
    <location>
        <begin position="144"/>
        <end position="161"/>
    </location>
</feature>
<dbReference type="EMBL" id="CBSZ010000029">
    <property type="protein sequence ID" value="CDH22615.1"/>
    <property type="molecule type" value="Genomic_DNA"/>
</dbReference>
<feature type="transmembrane region" description="Helical" evidence="1">
    <location>
        <begin position="90"/>
        <end position="106"/>
    </location>
</feature>
<evidence type="ECO:0000256" key="1">
    <source>
        <dbReference type="SAM" id="Phobius"/>
    </source>
</evidence>
<keyword evidence="1" id="KW-1133">Transmembrane helix</keyword>
<feature type="transmembrane region" description="Helical" evidence="1">
    <location>
        <begin position="54"/>
        <end position="78"/>
    </location>
</feature>